<proteinExistence type="predicted"/>
<name>A0ABS3L4Z8_9ENTE</name>
<comment type="caution">
    <text evidence="2">The sequence shown here is derived from an EMBL/GenBank/DDBJ whole genome shotgun (WGS) entry which is preliminary data.</text>
</comment>
<evidence type="ECO:0000313" key="3">
    <source>
        <dbReference type="Proteomes" id="UP000664601"/>
    </source>
</evidence>
<protein>
    <submittedName>
        <fullName evidence="2">Helix-turn-helix domain-containing protein</fullName>
    </submittedName>
</protein>
<dbReference type="Pfam" id="PF13556">
    <property type="entry name" value="HTH_30"/>
    <property type="match status" value="1"/>
</dbReference>
<keyword evidence="3" id="KW-1185">Reference proteome</keyword>
<dbReference type="EMBL" id="JAFREM010000002">
    <property type="protein sequence ID" value="MBO1304705.1"/>
    <property type="molecule type" value="Genomic_DNA"/>
</dbReference>
<dbReference type="RefSeq" id="WP_207671646.1">
    <property type="nucleotide sequence ID" value="NZ_JAFREM010000002.1"/>
</dbReference>
<reference evidence="2 3" key="1">
    <citation type="submission" date="2021-03" db="EMBL/GenBank/DDBJ databases">
        <title>Enterococcal diversity collection.</title>
        <authorList>
            <person name="Gilmore M.S."/>
            <person name="Schwartzman J."/>
            <person name="Van Tyne D."/>
            <person name="Martin M."/>
            <person name="Earl A.M."/>
            <person name="Manson A.L."/>
            <person name="Straub T."/>
            <person name="Salamzade R."/>
            <person name="Saavedra J."/>
            <person name="Lebreton F."/>
            <person name="Prichula J."/>
            <person name="Schaufler K."/>
            <person name="Gaca A."/>
            <person name="Sgardioli B."/>
            <person name="Wagenaar J."/>
            <person name="Strong T."/>
        </authorList>
    </citation>
    <scope>NUCLEOTIDE SEQUENCE [LARGE SCALE GENOMIC DNA]</scope>
    <source>
        <strain evidence="2 3">669A</strain>
    </source>
</reference>
<gene>
    <name evidence="2" type="ORF">JZO70_00920</name>
</gene>
<feature type="domain" description="PucR C-terminal helix-turn-helix" evidence="1">
    <location>
        <begin position="344"/>
        <end position="401"/>
    </location>
</feature>
<evidence type="ECO:0000259" key="1">
    <source>
        <dbReference type="Pfam" id="PF13556"/>
    </source>
</evidence>
<dbReference type="InterPro" id="IPR042070">
    <property type="entry name" value="PucR_C-HTH_sf"/>
</dbReference>
<dbReference type="PANTHER" id="PTHR33744:SF17">
    <property type="entry name" value="CONSERVED PROTEIN"/>
    <property type="match status" value="1"/>
</dbReference>
<evidence type="ECO:0000313" key="2">
    <source>
        <dbReference type="EMBL" id="MBO1304705.1"/>
    </source>
</evidence>
<dbReference type="PANTHER" id="PTHR33744">
    <property type="entry name" value="CARBOHYDRATE DIACID REGULATOR"/>
    <property type="match status" value="1"/>
</dbReference>
<dbReference type="Gene3D" id="1.10.10.2840">
    <property type="entry name" value="PucR C-terminal helix-turn-helix domain"/>
    <property type="match status" value="1"/>
</dbReference>
<sequence>MKEYTKSDLVEYTNQVINYIAKGCTIEELIQFTYQTFNLSVIVADPGYRFIAYAGTEEVIDPYWQQIIASGEPTDHTIMEYYINDGLMKAITSSKEAIYVDWGVCVDYPQTCGPIYIDQNLEGFVSVLFMDEAILDFSLQLNNLLRQFCTILMRSKNFRLKHAINPVKELLAQKFFDTENYPHAASLEEYLSTVNILPRYCVVVLSEKNSDAVILSHIKSRIVKGRSDILYLVKDQKLYLLFHQLKAAELGEPFLNLIRQYSVYCGASSIFSSLMDRKACIQQAELAHATAQALDDSGGCTQYTKALSAILLLQPVSDIQPENLLPQQLQTIFTYDQLHETEFAKTLETYLEQRNDINKTASVLHVHRNTLIYRLNKLRDLLEVDIDDPEIAWLFQLAFRVQQVVK</sequence>
<dbReference type="Proteomes" id="UP000664601">
    <property type="component" value="Unassembled WGS sequence"/>
</dbReference>
<accession>A0ABS3L4Z8</accession>
<dbReference type="InterPro" id="IPR025736">
    <property type="entry name" value="PucR_C-HTH_dom"/>
</dbReference>
<dbReference type="InterPro" id="IPR051448">
    <property type="entry name" value="CdaR-like_regulators"/>
</dbReference>
<organism evidence="2 3">
    <name type="scientific">Candidatus Enterococcus moelleringii</name>
    <dbReference type="NCBI Taxonomy" id="2815325"/>
    <lineage>
        <taxon>Bacteria</taxon>
        <taxon>Bacillati</taxon>
        <taxon>Bacillota</taxon>
        <taxon>Bacilli</taxon>
        <taxon>Lactobacillales</taxon>
        <taxon>Enterococcaceae</taxon>
        <taxon>Enterococcus</taxon>
    </lineage>
</organism>